<dbReference type="InterPro" id="IPR004088">
    <property type="entry name" value="KH_dom_type_1"/>
</dbReference>
<dbReference type="Pfam" id="PF13637">
    <property type="entry name" value="Ank_4"/>
    <property type="match status" value="1"/>
</dbReference>
<organism evidence="9 10">
    <name type="scientific">Oikopleura dioica</name>
    <name type="common">Tunicate</name>
    <dbReference type="NCBI Taxonomy" id="34765"/>
    <lineage>
        <taxon>Eukaryota</taxon>
        <taxon>Metazoa</taxon>
        <taxon>Chordata</taxon>
        <taxon>Tunicata</taxon>
        <taxon>Appendicularia</taxon>
        <taxon>Copelata</taxon>
        <taxon>Oikopleuridae</taxon>
        <taxon>Oikopleura</taxon>
    </lineage>
</organism>
<dbReference type="PROSITE" id="PS50297">
    <property type="entry name" value="ANK_REP_REGION"/>
    <property type="match status" value="18"/>
</dbReference>
<feature type="repeat" description="ANK" evidence="4">
    <location>
        <begin position="462"/>
        <end position="494"/>
    </location>
</feature>
<keyword evidence="2 4" id="KW-0040">ANK repeat</keyword>
<feature type="repeat" description="ANK" evidence="4">
    <location>
        <begin position="1021"/>
        <end position="1053"/>
    </location>
</feature>
<evidence type="ECO:0000256" key="4">
    <source>
        <dbReference type="PROSITE-ProRule" id="PRU00023"/>
    </source>
</evidence>
<dbReference type="PANTHER" id="PTHR23206">
    <property type="entry name" value="MASK PROTEIN"/>
    <property type="match status" value="1"/>
</dbReference>
<keyword evidence="3 6" id="KW-0175">Coiled coil</keyword>
<reference evidence="9 10" key="1">
    <citation type="submission" date="2021-04" db="EMBL/GenBank/DDBJ databases">
        <authorList>
            <person name="Bliznina A."/>
        </authorList>
    </citation>
    <scope>NUCLEOTIDE SEQUENCE [LARGE SCALE GENOMIC DNA]</scope>
</reference>
<dbReference type="Pfam" id="PF00013">
    <property type="entry name" value="KH_1"/>
    <property type="match status" value="1"/>
</dbReference>
<protein>
    <submittedName>
        <fullName evidence="9">Oidioi.mRNA.OKI2018_I69.chr1.g2361.t1.cds</fullName>
    </submittedName>
</protein>
<feature type="repeat" description="ANK" evidence="4">
    <location>
        <begin position="1088"/>
        <end position="1120"/>
    </location>
</feature>
<feature type="compositionally biased region" description="Basic and acidic residues" evidence="7">
    <location>
        <begin position="1553"/>
        <end position="1564"/>
    </location>
</feature>
<feature type="repeat" description="ANK" evidence="4">
    <location>
        <begin position="1055"/>
        <end position="1087"/>
    </location>
</feature>
<proteinExistence type="predicted"/>
<feature type="repeat" description="ANK" evidence="4">
    <location>
        <begin position="529"/>
        <end position="561"/>
    </location>
</feature>
<feature type="compositionally biased region" description="Basic and acidic residues" evidence="7">
    <location>
        <begin position="1349"/>
        <end position="1369"/>
    </location>
</feature>
<feature type="coiled-coil region" evidence="6">
    <location>
        <begin position="667"/>
        <end position="701"/>
    </location>
</feature>
<evidence type="ECO:0000259" key="8">
    <source>
        <dbReference type="SMART" id="SM00322"/>
    </source>
</evidence>
<feature type="repeat" description="ANK" evidence="4">
    <location>
        <begin position="886"/>
        <end position="918"/>
    </location>
</feature>
<feature type="repeat" description="ANK" evidence="4">
    <location>
        <begin position="495"/>
        <end position="527"/>
    </location>
</feature>
<feature type="domain" description="K Homology" evidence="8">
    <location>
        <begin position="1433"/>
        <end position="1503"/>
    </location>
</feature>
<dbReference type="SMART" id="SM00248">
    <property type="entry name" value="ANK"/>
    <property type="match status" value="24"/>
</dbReference>
<feature type="repeat" description="ANK" evidence="4">
    <location>
        <begin position="986"/>
        <end position="1018"/>
    </location>
</feature>
<dbReference type="EMBL" id="OU015566">
    <property type="protein sequence ID" value="CAG5105687.1"/>
    <property type="molecule type" value="Genomic_DNA"/>
</dbReference>
<feature type="repeat" description="ANK" evidence="4">
    <location>
        <begin position="232"/>
        <end position="264"/>
    </location>
</feature>
<feature type="repeat" description="ANK" evidence="4">
    <location>
        <begin position="953"/>
        <end position="985"/>
    </location>
</feature>
<dbReference type="SUPFAM" id="SSF54791">
    <property type="entry name" value="Eukaryotic type KH-domain (KH-domain type I)"/>
    <property type="match status" value="1"/>
</dbReference>
<evidence type="ECO:0000313" key="9">
    <source>
        <dbReference type="EMBL" id="CAG5105687.1"/>
    </source>
</evidence>
<dbReference type="Pfam" id="PF12796">
    <property type="entry name" value="Ank_2"/>
    <property type="match status" value="8"/>
</dbReference>
<feature type="region of interest" description="Disordered" evidence="7">
    <location>
        <begin position="1521"/>
        <end position="1636"/>
    </location>
</feature>
<evidence type="ECO:0000256" key="5">
    <source>
        <dbReference type="PROSITE-ProRule" id="PRU00117"/>
    </source>
</evidence>
<feature type="repeat" description="ANK" evidence="4">
    <location>
        <begin position="1123"/>
        <end position="1155"/>
    </location>
</feature>
<dbReference type="Pfam" id="PF00023">
    <property type="entry name" value="Ank"/>
    <property type="match status" value="1"/>
</dbReference>
<dbReference type="InterPro" id="IPR047373">
    <property type="entry name" value="KH-I_MASK"/>
</dbReference>
<feature type="repeat" description="ANK" evidence="4">
    <location>
        <begin position="365"/>
        <end position="397"/>
    </location>
</feature>
<dbReference type="InterPro" id="IPR002110">
    <property type="entry name" value="Ankyrin_rpt"/>
</dbReference>
<feature type="repeat" description="ANK" evidence="4">
    <location>
        <begin position="1156"/>
        <end position="1188"/>
    </location>
</feature>
<keyword evidence="5" id="KW-0694">RNA-binding</keyword>
<dbReference type="InterPro" id="IPR051631">
    <property type="entry name" value="Ankyrin-KH/SAM_domain"/>
</dbReference>
<evidence type="ECO:0000313" key="10">
    <source>
        <dbReference type="Proteomes" id="UP001158576"/>
    </source>
</evidence>
<dbReference type="PANTHER" id="PTHR23206:SF8">
    <property type="entry name" value="ANKYRIN REPEAT AND KH DOMAIN-CONTAINING 1"/>
    <property type="match status" value="1"/>
</dbReference>
<evidence type="ECO:0000256" key="3">
    <source>
        <dbReference type="ARBA" id="ARBA00023054"/>
    </source>
</evidence>
<dbReference type="SUPFAM" id="SSF48403">
    <property type="entry name" value="Ankyrin repeat"/>
    <property type="match status" value="3"/>
</dbReference>
<dbReference type="PROSITE" id="PS50088">
    <property type="entry name" value="ANK_REPEAT"/>
    <property type="match status" value="20"/>
</dbReference>
<evidence type="ECO:0000256" key="2">
    <source>
        <dbReference type="ARBA" id="ARBA00023043"/>
    </source>
</evidence>
<dbReference type="PROSITE" id="PS50084">
    <property type="entry name" value="KH_TYPE_1"/>
    <property type="match status" value="1"/>
</dbReference>
<feature type="repeat" description="ANK" evidence="4">
    <location>
        <begin position="266"/>
        <end position="298"/>
    </location>
</feature>
<dbReference type="SMART" id="SM00322">
    <property type="entry name" value="KH"/>
    <property type="match status" value="1"/>
</dbReference>
<feature type="repeat" description="ANK" evidence="4">
    <location>
        <begin position="299"/>
        <end position="331"/>
    </location>
</feature>
<sequence>MSQQEQAAAEASVNQHFNNQTQQQRIAALLEAAGIPPHGVDGALLRNPAVLDHLSSSVNKALIDAKLAMNKADFDDNIRGLSFPEKSDNSYTSLKKALRALNAEDYQEYLVESCTNGSFELVQLLLDLDNIPERMCAEKVKVVYHQYHKVNFQRFQANGDERAAKGEMTPLMEAAYNGHEDIVTLLINHSVDINAKSSTGNTALMYACCRGHETIVHNLLCAGANTEIFNENGHTPLMEAASGAHVNCAKLLVCHGAEINCASNEFKESALTLACYKGNYDMVRFLLSAGADREHKTDEMHTALMEASMDGHTDVARLLLDSGCNVNMPPESFESPLTLAACGGHTDLARLLIERGANLEEVNDEGYTALMEAAREGHEKVVQVLIEHGANVNQQTEETQETALTLACCAGFNECARLLIEAGGDIEKGASTPLMEACQEGYDDLVDFLIRSGAKVTSVANNGDTALDLAAENGHKKICEALLRAGAKLEHRSEGGRTPLMRAARQGHESTVDYLIEVGANVNLYSENNEHTVLSFACSHGQLGVVQRLLQSGANPNAKLKDNSTMLIEAAKGGHTQVVQLLLDPNRAGARYVLNEYPIQEQRSEEINFEEVVDVLNSVKDMISQPGEGVLPPSPIEAQKRLEALELKIKSAFDQRVDGSATNQELLAKEIAQIQKEKKHKQNLMRELQDVERQIHQKMLDKVSKTIPKSAMERPADVIYPPGDLPSAGISAMPNWPATHPDNVFEEHLRPEDIPRRINFRRFSKLSQNEWGFSPEELNEIMKHIQVLGPAIQKAIQRHLQNPTPVAELTGTESSQSVVRSVQGNKQTTTTSAVKTTTKTTVETHQQPVTADQPSAVRIGIQSGQETPPIDENSIADGINDKTDSNHDTPLSLACQGGHTELVQLLVSKGAELEHRDKKGFTPLILAATGGFSEICELLIEAGADVEAQSDRTKDTPLSLACSGGKKEVVELLLDRGAKKEHRNVSDYTPLSLAASGGYIEIIKILLDAGAEINSRTASKLGISPLMLAAMNGHLEAVTLLLDRGADINAQIETNKNTALTLACFQGRAEVVEKLLDRRANVEHRAKTGLTPLMEAASGGYVDVGRVLLEKGAEVNALPVPTSRDTALTIASDKGHKLFVDLLLKYNAHVDIKNKKGDTPIWLASHSGHLDVVQKLIEHKADPSLCDTRNVSPLMAAFKKGHFKVVKYLVKKVTQFPSDTECYNYIQSIKDKDQDLKMKCANCVEIIIQAKVKQEKEAERHAQELLEKIDQEHMVNETKRKKKEKQKHKKAEKIKKEKEIKAEEEQRALEALAASAPTTPPKPAEPTPVVESTPPSPQKTKNRKQARQPQKEPEPEPKTDSSPKVEAQVDRVPTIESNEPAKPAEPVQTKSEKKGKKERKKQQQAEAAQVDGVKGAAVEQQPDVWKDVKPVRKKEFQKMSLGSNYIARVIGRSGCNVNAIRDVTGTHIDIEKPKKGGGDRTITIRGTPEQTCLAKKLMDELIKNPDMEIDDIIHKYIPNAKSRSRERVSEVEEEEPEPKSLNFEKILAAVQQTEKDQREKEKKVEARKKKQAEEAKARQEAQLKAQQEKEKQQAPIVPQAPKPVAVSTSLPPTPRPKKVVEPIPPAVPKTVSTPVEDAVSQHLRNLRKRDEMERKRTKDDDMKIKVEVVQKQVADLVIDPIQVPLPPAVSVAPLSTSMSHSLPAPDWSDVQNPNVEIINGPRTHPGPIGPPKSRQDIPGSISPYANQPVQPPSNSFQPSQHYQMDSSFRSPVQGMPQQVVHSPGHVNRPLFPDSDDRFATKPIQRVPPIMAPQPQDDYPLPKTSISSKWEQEEHHITPFHHSFGPLGGGFPSEPFNESSHFRERPNPQVQPPDFPRHPNLPLFDAPFERRNPGATGAIGEGRPSSSFRPASNMPDFISHSNITRPMQKHDWDPPPRLMPSSDLGGFQAPRWSQPTSQPSHPNLSLGSSSYMPSSGAGDPALQLRQDYMSSHQQMRMDGPSLLDRNGYSYHGFQTNPTSQSAYNHQQHWNN</sequence>
<feature type="compositionally biased region" description="Basic residues" evidence="7">
    <location>
        <begin position="1393"/>
        <end position="1402"/>
    </location>
</feature>
<evidence type="ECO:0000256" key="1">
    <source>
        <dbReference type="ARBA" id="ARBA00022737"/>
    </source>
</evidence>
<feature type="compositionally biased region" description="Basic residues" evidence="7">
    <location>
        <begin position="1279"/>
        <end position="1293"/>
    </location>
</feature>
<feature type="region of interest" description="Disordered" evidence="7">
    <location>
        <begin position="1276"/>
        <end position="1301"/>
    </location>
</feature>
<dbReference type="Gene3D" id="1.25.40.20">
    <property type="entry name" value="Ankyrin repeat-containing domain"/>
    <property type="match status" value="8"/>
</dbReference>
<feature type="region of interest" description="Disordered" evidence="7">
    <location>
        <begin position="1695"/>
        <end position="1762"/>
    </location>
</feature>
<dbReference type="Proteomes" id="UP001158576">
    <property type="component" value="Chromosome 1"/>
</dbReference>
<feature type="repeat" description="ANK" evidence="4">
    <location>
        <begin position="919"/>
        <end position="951"/>
    </location>
</feature>
<dbReference type="InterPro" id="IPR004087">
    <property type="entry name" value="KH_dom"/>
</dbReference>
<feature type="compositionally biased region" description="Low complexity" evidence="7">
    <location>
        <begin position="1964"/>
        <end position="1977"/>
    </location>
</feature>
<evidence type="ECO:0000256" key="7">
    <source>
        <dbReference type="SAM" id="MobiDB-lite"/>
    </source>
</evidence>
<feature type="region of interest" description="Disordered" evidence="7">
    <location>
        <begin position="1855"/>
        <end position="1876"/>
    </location>
</feature>
<dbReference type="PRINTS" id="PR01415">
    <property type="entry name" value="ANKYRIN"/>
</dbReference>
<feature type="repeat" description="ANK" evidence="4">
    <location>
        <begin position="166"/>
        <end position="198"/>
    </location>
</feature>
<feature type="compositionally biased region" description="Basic and acidic residues" evidence="7">
    <location>
        <begin position="1571"/>
        <end position="1592"/>
    </location>
</feature>
<dbReference type="Gene3D" id="3.30.1370.10">
    <property type="entry name" value="K Homology domain, type 1"/>
    <property type="match status" value="1"/>
</dbReference>
<gene>
    <name evidence="9" type="ORF">OKIOD_LOCUS11126</name>
</gene>
<feature type="repeat" description="ANK" evidence="4">
    <location>
        <begin position="332"/>
        <end position="364"/>
    </location>
</feature>
<feature type="repeat" description="ANK" evidence="4">
    <location>
        <begin position="429"/>
        <end position="461"/>
    </location>
</feature>
<dbReference type="InterPro" id="IPR036770">
    <property type="entry name" value="Ankyrin_rpt-contain_sf"/>
</dbReference>
<accession>A0ABN7SQV8</accession>
<feature type="compositionally biased region" description="Polar residues" evidence="7">
    <location>
        <begin position="2011"/>
        <end position="2030"/>
    </location>
</feature>
<keyword evidence="1" id="KW-0677">Repeat</keyword>
<feature type="region of interest" description="Disordered" evidence="7">
    <location>
        <begin position="1924"/>
        <end position="2030"/>
    </location>
</feature>
<keyword evidence="10" id="KW-1185">Reference proteome</keyword>
<dbReference type="CDD" id="cd22404">
    <property type="entry name" value="KH-I_MASK"/>
    <property type="match status" value="1"/>
</dbReference>
<feature type="repeat" description="ANK" evidence="4">
    <location>
        <begin position="199"/>
        <end position="231"/>
    </location>
</feature>
<name>A0ABN7SQV8_OIKDI</name>
<feature type="compositionally biased region" description="Polar residues" evidence="7">
    <location>
        <begin position="1743"/>
        <end position="1762"/>
    </location>
</feature>
<dbReference type="InterPro" id="IPR036612">
    <property type="entry name" value="KH_dom_type_1_sf"/>
</dbReference>
<feature type="region of interest" description="Disordered" evidence="7">
    <location>
        <begin position="1313"/>
        <end position="1419"/>
    </location>
</feature>
<evidence type="ECO:0000256" key="6">
    <source>
        <dbReference type="SAM" id="Coils"/>
    </source>
</evidence>
<feature type="compositionally biased region" description="Polar residues" evidence="7">
    <location>
        <begin position="1950"/>
        <end position="1962"/>
    </location>
</feature>